<dbReference type="InterPro" id="IPR036514">
    <property type="entry name" value="SGNH_hydro_sf"/>
</dbReference>
<dbReference type="GO" id="GO:0016788">
    <property type="term" value="F:hydrolase activity, acting on ester bonds"/>
    <property type="evidence" value="ECO:0007669"/>
    <property type="project" value="UniProtKB-ARBA"/>
</dbReference>
<sequence length="417" mass="43998">MNCIQRLATALPASALMFFALPVYAQDTPPLPATAWVAGWMAAPDGAGAPLKPQTIRQVVRTSAGGTSIRLRFSNLLGTEPLTISSVHVALHAGAGAAIEGSSHQARFNGAAAITIEPGKSVLSDPVPLSVKALAQLAVSLYLPMGSATPTIHGFGSQTAYLIEGKDVANLASVTGAQYDDSRYFLTDVEVAAPKGTQTLVVVGDSVSDGVRSTQDGNARWTDFLANRLQGLPVAGRVSVVNAGIAGNRVLNDFGDPYVGPSTLNRFERDVLSKAGLRWIILLQGINDISASELLKTPQDQVTAQQIIEGMKQLVERAHAKGVKIWAGTLLPREGATRPLPHTASMEAKRQAVNQWIRTGGVFDGYIDFDAVLRDPAHPSRQLATLNSGDATHPNDAGYFAMANAVDLARLLVETGP</sequence>
<feature type="domain" description="SGNH hydrolase-type esterase" evidence="2">
    <location>
        <begin position="202"/>
        <end position="399"/>
    </location>
</feature>
<reference evidence="3 4" key="1">
    <citation type="submission" date="2019-11" db="EMBL/GenBank/DDBJ databases">
        <title>Type strains purchased from KCTC, JCM and DSMZ.</title>
        <authorList>
            <person name="Lu H."/>
        </authorList>
    </citation>
    <scope>NUCLEOTIDE SEQUENCE [LARGE SCALE GENOMIC DNA]</scope>
    <source>
        <strain evidence="3 4">KCTC 42409</strain>
    </source>
</reference>
<evidence type="ECO:0000313" key="3">
    <source>
        <dbReference type="EMBL" id="MTW06300.1"/>
    </source>
</evidence>
<gene>
    <name evidence="3" type="ORF">GM668_29930</name>
</gene>
<name>A0A6L6Q9I8_9BURK</name>
<dbReference type="InterPro" id="IPR053140">
    <property type="entry name" value="GDSL_Rv0518-like"/>
</dbReference>
<organism evidence="3 4">
    <name type="scientific">Pseudoduganella ginsengisoli</name>
    <dbReference type="NCBI Taxonomy" id="1462440"/>
    <lineage>
        <taxon>Bacteria</taxon>
        <taxon>Pseudomonadati</taxon>
        <taxon>Pseudomonadota</taxon>
        <taxon>Betaproteobacteria</taxon>
        <taxon>Burkholderiales</taxon>
        <taxon>Oxalobacteraceae</taxon>
        <taxon>Telluria group</taxon>
        <taxon>Pseudoduganella</taxon>
    </lineage>
</organism>
<dbReference type="OrthoDB" id="1828825at2"/>
<dbReference type="RefSeq" id="WP_155442632.1">
    <property type="nucleotide sequence ID" value="NZ_WNLA01000051.1"/>
</dbReference>
<keyword evidence="3" id="KW-0378">Hydrolase</keyword>
<proteinExistence type="predicted"/>
<evidence type="ECO:0000313" key="4">
    <source>
        <dbReference type="Proteomes" id="UP000484015"/>
    </source>
</evidence>
<keyword evidence="4" id="KW-1185">Reference proteome</keyword>
<dbReference type="CDD" id="cd01830">
    <property type="entry name" value="XynE_like"/>
    <property type="match status" value="1"/>
</dbReference>
<protein>
    <submittedName>
        <fullName evidence="3">SGNH/GDSL hydrolase family protein</fullName>
    </submittedName>
</protein>
<accession>A0A6L6Q9I8</accession>
<dbReference type="Proteomes" id="UP000484015">
    <property type="component" value="Unassembled WGS sequence"/>
</dbReference>
<evidence type="ECO:0000256" key="1">
    <source>
        <dbReference type="SAM" id="SignalP"/>
    </source>
</evidence>
<dbReference type="InterPro" id="IPR013830">
    <property type="entry name" value="SGNH_hydro"/>
</dbReference>
<dbReference type="Pfam" id="PF13472">
    <property type="entry name" value="Lipase_GDSL_2"/>
    <property type="match status" value="1"/>
</dbReference>
<dbReference type="PANTHER" id="PTHR43784:SF2">
    <property type="entry name" value="GDSL-LIKE LIPASE_ACYLHYDROLASE, PUTATIVE (AFU_ORTHOLOGUE AFUA_2G00820)-RELATED"/>
    <property type="match status" value="1"/>
</dbReference>
<feature type="signal peptide" evidence="1">
    <location>
        <begin position="1"/>
        <end position="25"/>
    </location>
</feature>
<feature type="chain" id="PRO_5026737381" evidence="1">
    <location>
        <begin position="26"/>
        <end position="417"/>
    </location>
</feature>
<evidence type="ECO:0000259" key="2">
    <source>
        <dbReference type="Pfam" id="PF13472"/>
    </source>
</evidence>
<dbReference type="PANTHER" id="PTHR43784">
    <property type="entry name" value="GDSL-LIKE LIPASE/ACYLHYDROLASE, PUTATIVE (AFU_ORTHOLOGUE AFUA_2G00820)-RELATED"/>
    <property type="match status" value="1"/>
</dbReference>
<comment type="caution">
    <text evidence="3">The sequence shown here is derived from an EMBL/GenBank/DDBJ whole genome shotgun (WGS) entry which is preliminary data.</text>
</comment>
<keyword evidence="1" id="KW-0732">Signal</keyword>
<dbReference type="EMBL" id="WNLA01000051">
    <property type="protein sequence ID" value="MTW06300.1"/>
    <property type="molecule type" value="Genomic_DNA"/>
</dbReference>
<dbReference type="AlphaFoldDB" id="A0A6L6Q9I8"/>
<dbReference type="Gene3D" id="3.40.50.1110">
    <property type="entry name" value="SGNH hydrolase"/>
    <property type="match status" value="1"/>
</dbReference>
<dbReference type="SUPFAM" id="SSF52266">
    <property type="entry name" value="SGNH hydrolase"/>
    <property type="match status" value="1"/>
</dbReference>